<proteinExistence type="predicted"/>
<gene>
    <name evidence="18" type="ORF">SAMN04487931_107145</name>
</gene>
<dbReference type="SUPFAM" id="SSF103190">
    <property type="entry name" value="Sensory domain-like"/>
    <property type="match status" value="1"/>
</dbReference>
<dbReference type="GO" id="GO:0005524">
    <property type="term" value="F:ATP binding"/>
    <property type="evidence" value="ECO:0007669"/>
    <property type="project" value="UniProtKB-KW"/>
</dbReference>
<dbReference type="GO" id="GO:0030295">
    <property type="term" value="F:protein kinase activator activity"/>
    <property type="evidence" value="ECO:0007669"/>
    <property type="project" value="TreeGrafter"/>
</dbReference>
<evidence type="ECO:0000256" key="5">
    <source>
        <dbReference type="ARBA" id="ARBA00022553"/>
    </source>
</evidence>
<dbReference type="SMART" id="SM00091">
    <property type="entry name" value="PAS"/>
    <property type="match status" value="1"/>
</dbReference>
<keyword evidence="19" id="KW-1185">Reference proteome</keyword>
<dbReference type="InterPro" id="IPR003661">
    <property type="entry name" value="HisK_dim/P_dom"/>
</dbReference>
<dbReference type="EC" id="2.7.13.3" evidence="3"/>
<evidence type="ECO:0000256" key="11">
    <source>
        <dbReference type="ARBA" id="ARBA00022989"/>
    </source>
</evidence>
<evidence type="ECO:0000313" key="18">
    <source>
        <dbReference type="EMBL" id="SDU37376.1"/>
    </source>
</evidence>
<feature type="domain" description="HAMP" evidence="17">
    <location>
        <begin position="415"/>
        <end position="467"/>
    </location>
</feature>
<evidence type="ECO:0000256" key="12">
    <source>
        <dbReference type="ARBA" id="ARBA00023012"/>
    </source>
</evidence>
<dbReference type="InterPro" id="IPR036890">
    <property type="entry name" value="HATPase_C_sf"/>
</dbReference>
<evidence type="ECO:0000256" key="14">
    <source>
        <dbReference type="SAM" id="Coils"/>
    </source>
</evidence>
<accession>A0A1H2I0A1</accession>
<dbReference type="Pfam" id="PF00672">
    <property type="entry name" value="HAMP"/>
    <property type="match status" value="1"/>
</dbReference>
<evidence type="ECO:0000256" key="1">
    <source>
        <dbReference type="ARBA" id="ARBA00000085"/>
    </source>
</evidence>
<dbReference type="CDD" id="cd00130">
    <property type="entry name" value="PAS"/>
    <property type="match status" value="1"/>
</dbReference>
<dbReference type="PANTHER" id="PTHR42878:SF7">
    <property type="entry name" value="SENSOR HISTIDINE KINASE GLRK"/>
    <property type="match status" value="1"/>
</dbReference>
<dbReference type="InterPro" id="IPR005467">
    <property type="entry name" value="His_kinase_dom"/>
</dbReference>
<dbReference type="CDD" id="cd18774">
    <property type="entry name" value="PDC2_HK_sensor"/>
    <property type="match status" value="1"/>
</dbReference>
<evidence type="ECO:0000256" key="3">
    <source>
        <dbReference type="ARBA" id="ARBA00012438"/>
    </source>
</evidence>
<keyword evidence="6" id="KW-0808">Transferase</keyword>
<dbReference type="SUPFAM" id="SSF55874">
    <property type="entry name" value="ATPase domain of HSP90 chaperone/DNA topoisomerase II/histidine kinase"/>
    <property type="match status" value="1"/>
</dbReference>
<keyword evidence="14" id="KW-0175">Coiled coil</keyword>
<dbReference type="InterPro" id="IPR050351">
    <property type="entry name" value="BphY/WalK/GraS-like"/>
</dbReference>
<dbReference type="NCBIfam" id="TIGR00229">
    <property type="entry name" value="sensory_box"/>
    <property type="match status" value="1"/>
</dbReference>
<reference evidence="19" key="1">
    <citation type="submission" date="2016-10" db="EMBL/GenBank/DDBJ databases">
        <authorList>
            <person name="Varghese N."/>
            <person name="Submissions S."/>
        </authorList>
    </citation>
    <scope>NUCLEOTIDE SEQUENCE [LARGE SCALE GENOMIC DNA]</scope>
    <source>
        <strain evidence="19">DSM 3384</strain>
    </source>
</reference>
<dbReference type="CDD" id="cd06225">
    <property type="entry name" value="HAMP"/>
    <property type="match status" value="1"/>
</dbReference>
<evidence type="ECO:0000256" key="13">
    <source>
        <dbReference type="ARBA" id="ARBA00023136"/>
    </source>
</evidence>
<dbReference type="InterPro" id="IPR004358">
    <property type="entry name" value="Sig_transdc_His_kin-like_C"/>
</dbReference>
<dbReference type="RefSeq" id="WP_092234918.1">
    <property type="nucleotide sequence ID" value="NZ_FNLL01000007.1"/>
</dbReference>
<sequence>MKFGIRKKFLTGFLMLSLLPLIALSFYIRAHIDSVFNTLLERNRTALTKNSMSLLEARAQAIAAQVEQLLSACVDDLRMLATLPADPSVYLDFEGIHQRKTWYRSRTGREMRGEKPLYREVTFINAQGVVEIRVENRRLASPGQKVSTVFNTDFGPEDYFNQGLALENNEIYVSRLTGYHISRDEQLNGAANVEEASGGGAYEGIIRFAAKKMDKGICQGVVSLALDHRHLMEFTQHVLPFGNGEVLFPSYESGNYAFMFDDEGWIITHPKLWDIRGFDAEGNLIDPASDAYGKENLKKGQFPFNLLHVPFVHENYHHIAQQVIAGNSGVKETASVKGVSRVLAYAPVMFNHGVYEKNGCFGGVTLGAQTDEFHRSVAQTSAEIDFMIKRLSGKAILLILVIGVLVAAIALFLAKSFTTPIVRLTEKVNEISSGNYDINIEIKSGDELEILGGQFTKMGGRLKQHEQNLVRSLDELRQHVDLLKSIHAGMLSSLVVFNRNGKILSANPRAFDFFNLSQEQMLKSDIHTLLAPYPELMALTQKNRRDKEIHPESLEIKLPGGKQMYLETSISNIRGEIKKSDPSTLLIFRDVTRRKKMERHIRRSDKLVSLGILAAGIAHEIRNPLTGITLMLDDLHDRIANRTNDRLLIQQALEEIEKLENIVTRLLEFASRPGHAPVLEDINRVVADTLFFVKKQCKQKGVTLRSETTPGLPRIPIDRERIRQALLNIVLNALNALEKSREKDSGREDEILISTFLVDTSEEKMVVLSIRDNGPGIAKEDMDAIFDPFFSHNADGFGLGLSITHTIMEEHGGTITVENKPGGGACFQLHLPVVQ</sequence>
<dbReference type="Pfam" id="PF02518">
    <property type="entry name" value="HATPase_c"/>
    <property type="match status" value="1"/>
</dbReference>
<dbReference type="SMART" id="SM00388">
    <property type="entry name" value="HisKA"/>
    <property type="match status" value="1"/>
</dbReference>
<dbReference type="PROSITE" id="PS50885">
    <property type="entry name" value="HAMP"/>
    <property type="match status" value="1"/>
</dbReference>
<dbReference type="SMART" id="SM00304">
    <property type="entry name" value="HAMP"/>
    <property type="match status" value="1"/>
</dbReference>
<protein>
    <recommendedName>
        <fullName evidence="3">histidine kinase</fullName>
        <ecNumber evidence="3">2.7.13.3</ecNumber>
    </recommendedName>
</protein>
<dbReference type="Pfam" id="PF00512">
    <property type="entry name" value="HisKA"/>
    <property type="match status" value="1"/>
</dbReference>
<keyword evidence="4" id="KW-1003">Cell membrane</keyword>
<dbReference type="Gene3D" id="3.30.450.20">
    <property type="entry name" value="PAS domain"/>
    <property type="match status" value="2"/>
</dbReference>
<feature type="domain" description="Histidine kinase" evidence="16">
    <location>
        <begin position="616"/>
        <end position="835"/>
    </location>
</feature>
<dbReference type="PROSITE" id="PS50109">
    <property type="entry name" value="HIS_KIN"/>
    <property type="match status" value="1"/>
</dbReference>
<keyword evidence="5" id="KW-0597">Phosphoprotein</keyword>
<dbReference type="PANTHER" id="PTHR42878">
    <property type="entry name" value="TWO-COMPONENT HISTIDINE KINASE"/>
    <property type="match status" value="1"/>
</dbReference>
<evidence type="ECO:0000256" key="2">
    <source>
        <dbReference type="ARBA" id="ARBA00004651"/>
    </source>
</evidence>
<dbReference type="InterPro" id="IPR029151">
    <property type="entry name" value="Sensor-like_sf"/>
</dbReference>
<evidence type="ECO:0000256" key="9">
    <source>
        <dbReference type="ARBA" id="ARBA00022777"/>
    </source>
</evidence>
<dbReference type="InterPro" id="IPR003660">
    <property type="entry name" value="HAMP_dom"/>
</dbReference>
<dbReference type="GO" id="GO:0007234">
    <property type="term" value="P:osmosensory signaling via phosphorelay pathway"/>
    <property type="evidence" value="ECO:0007669"/>
    <property type="project" value="TreeGrafter"/>
</dbReference>
<dbReference type="SUPFAM" id="SSF55785">
    <property type="entry name" value="PYP-like sensor domain (PAS domain)"/>
    <property type="match status" value="1"/>
</dbReference>
<dbReference type="PRINTS" id="PR00344">
    <property type="entry name" value="BCTRLSENSOR"/>
</dbReference>
<dbReference type="SUPFAM" id="SSF47384">
    <property type="entry name" value="Homodimeric domain of signal transducing histidine kinase"/>
    <property type="match status" value="1"/>
</dbReference>
<keyword evidence="10" id="KW-0067">ATP-binding</keyword>
<dbReference type="GO" id="GO:0000155">
    <property type="term" value="F:phosphorelay sensor kinase activity"/>
    <property type="evidence" value="ECO:0007669"/>
    <property type="project" value="InterPro"/>
</dbReference>
<dbReference type="GO" id="GO:0005886">
    <property type="term" value="C:plasma membrane"/>
    <property type="evidence" value="ECO:0007669"/>
    <property type="project" value="UniProtKB-SubCell"/>
</dbReference>
<dbReference type="InterPro" id="IPR036097">
    <property type="entry name" value="HisK_dim/P_sf"/>
</dbReference>
<evidence type="ECO:0000259" key="17">
    <source>
        <dbReference type="PROSITE" id="PS50885"/>
    </source>
</evidence>
<evidence type="ECO:0000256" key="10">
    <source>
        <dbReference type="ARBA" id="ARBA00022840"/>
    </source>
</evidence>
<dbReference type="InterPro" id="IPR000014">
    <property type="entry name" value="PAS"/>
</dbReference>
<evidence type="ECO:0000259" key="16">
    <source>
        <dbReference type="PROSITE" id="PS50109"/>
    </source>
</evidence>
<keyword evidence="13 15" id="KW-0472">Membrane</keyword>
<keyword evidence="8" id="KW-0547">Nucleotide-binding</keyword>
<dbReference type="Proteomes" id="UP000199608">
    <property type="component" value="Unassembled WGS sequence"/>
</dbReference>
<feature type="transmembrane region" description="Helical" evidence="15">
    <location>
        <begin position="395"/>
        <end position="414"/>
    </location>
</feature>
<dbReference type="SMART" id="SM00387">
    <property type="entry name" value="HATPase_c"/>
    <property type="match status" value="1"/>
</dbReference>
<comment type="subcellular location">
    <subcellularLocation>
        <location evidence="2">Cell membrane</location>
        <topology evidence="2">Multi-pass membrane protein</topology>
    </subcellularLocation>
</comment>
<evidence type="ECO:0000256" key="7">
    <source>
        <dbReference type="ARBA" id="ARBA00022692"/>
    </source>
</evidence>
<dbReference type="GO" id="GO:0000156">
    <property type="term" value="F:phosphorelay response regulator activity"/>
    <property type="evidence" value="ECO:0007669"/>
    <property type="project" value="TreeGrafter"/>
</dbReference>
<dbReference type="Gene3D" id="3.30.565.10">
    <property type="entry name" value="Histidine kinase-like ATPase, C-terminal domain"/>
    <property type="match status" value="1"/>
</dbReference>
<dbReference type="SUPFAM" id="SSF158472">
    <property type="entry name" value="HAMP domain-like"/>
    <property type="match status" value="1"/>
</dbReference>
<comment type="catalytic activity">
    <reaction evidence="1">
        <text>ATP + protein L-histidine = ADP + protein N-phospho-L-histidine.</text>
        <dbReference type="EC" id="2.7.13.3"/>
    </reaction>
</comment>
<organism evidence="18 19">
    <name type="scientific">Desulfobacula phenolica</name>
    <dbReference type="NCBI Taxonomy" id="90732"/>
    <lineage>
        <taxon>Bacteria</taxon>
        <taxon>Pseudomonadati</taxon>
        <taxon>Thermodesulfobacteriota</taxon>
        <taxon>Desulfobacteria</taxon>
        <taxon>Desulfobacterales</taxon>
        <taxon>Desulfobacteraceae</taxon>
        <taxon>Desulfobacula</taxon>
    </lineage>
</organism>
<keyword evidence="11 15" id="KW-1133">Transmembrane helix</keyword>
<dbReference type="AlphaFoldDB" id="A0A1H2I0A1"/>
<evidence type="ECO:0000313" key="19">
    <source>
        <dbReference type="Proteomes" id="UP000199608"/>
    </source>
</evidence>
<keyword evidence="12" id="KW-0902">Two-component regulatory system</keyword>
<evidence type="ECO:0000256" key="6">
    <source>
        <dbReference type="ARBA" id="ARBA00022679"/>
    </source>
</evidence>
<dbReference type="CDD" id="cd00082">
    <property type="entry name" value="HisKA"/>
    <property type="match status" value="1"/>
</dbReference>
<evidence type="ECO:0000256" key="15">
    <source>
        <dbReference type="SAM" id="Phobius"/>
    </source>
</evidence>
<dbReference type="Gene3D" id="6.10.340.10">
    <property type="match status" value="1"/>
</dbReference>
<evidence type="ECO:0000256" key="8">
    <source>
        <dbReference type="ARBA" id="ARBA00022741"/>
    </source>
</evidence>
<dbReference type="Gene3D" id="1.10.287.130">
    <property type="match status" value="1"/>
</dbReference>
<keyword evidence="9" id="KW-0418">Kinase</keyword>
<keyword evidence="7 15" id="KW-0812">Transmembrane</keyword>
<feature type="coiled-coil region" evidence="14">
    <location>
        <begin position="642"/>
        <end position="669"/>
    </location>
</feature>
<evidence type="ECO:0000256" key="4">
    <source>
        <dbReference type="ARBA" id="ARBA00022475"/>
    </source>
</evidence>
<dbReference type="EMBL" id="FNLL01000007">
    <property type="protein sequence ID" value="SDU37376.1"/>
    <property type="molecule type" value="Genomic_DNA"/>
</dbReference>
<dbReference type="InterPro" id="IPR003594">
    <property type="entry name" value="HATPase_dom"/>
</dbReference>
<name>A0A1H2I0A1_9BACT</name>
<dbReference type="InterPro" id="IPR035965">
    <property type="entry name" value="PAS-like_dom_sf"/>
</dbReference>